<sequence length="147" mass="15465">MALTMPRFPAPAGSLAAAAQAPADPSRRALIGGVGVAAVLVASAATMPAITTLAPSAFDKAEAEYRAAIKRFNGLPHDYERTHPEAHEREMAAMIAATQRAETAPIANWQEFARSFALATDNGESEPGERATAHLFAALQRLAKQEG</sequence>
<keyword evidence="3" id="KW-1185">Reference proteome</keyword>
<protein>
    <submittedName>
        <fullName evidence="2">Uncharacterized protein</fullName>
    </submittedName>
</protein>
<keyword evidence="1" id="KW-0812">Transmembrane</keyword>
<proteinExistence type="predicted"/>
<evidence type="ECO:0000256" key="1">
    <source>
        <dbReference type="SAM" id="Phobius"/>
    </source>
</evidence>
<comment type="caution">
    <text evidence="2">The sequence shown here is derived from an EMBL/GenBank/DDBJ whole genome shotgun (WGS) entry which is preliminary data.</text>
</comment>
<reference evidence="2 3" key="1">
    <citation type="submission" date="2020-08" db="EMBL/GenBank/DDBJ databases">
        <title>Genomic Encyclopedia of Type Strains, Phase IV (KMG-IV): sequencing the most valuable type-strain genomes for metagenomic binning, comparative biology and taxonomic classification.</title>
        <authorList>
            <person name="Goeker M."/>
        </authorList>
    </citation>
    <scope>NUCLEOTIDE SEQUENCE [LARGE SCALE GENOMIC DNA]</scope>
    <source>
        <strain evidence="2 3">YC6723</strain>
    </source>
</reference>
<accession>A0A840FHY7</accession>
<keyword evidence="1" id="KW-1133">Transmembrane helix</keyword>
<dbReference type="Proteomes" id="UP000529795">
    <property type="component" value="Unassembled WGS sequence"/>
</dbReference>
<evidence type="ECO:0000313" key="2">
    <source>
        <dbReference type="EMBL" id="MBB4155307.1"/>
    </source>
</evidence>
<name>A0A840FHY7_9SPHN</name>
<evidence type="ECO:0000313" key="3">
    <source>
        <dbReference type="Proteomes" id="UP000529795"/>
    </source>
</evidence>
<dbReference type="InterPro" id="IPR006311">
    <property type="entry name" value="TAT_signal"/>
</dbReference>
<dbReference type="AlphaFoldDB" id="A0A840FHY7"/>
<organism evidence="2 3">
    <name type="scientific">Sphingomonas jinjuensis</name>
    <dbReference type="NCBI Taxonomy" id="535907"/>
    <lineage>
        <taxon>Bacteria</taxon>
        <taxon>Pseudomonadati</taxon>
        <taxon>Pseudomonadota</taxon>
        <taxon>Alphaproteobacteria</taxon>
        <taxon>Sphingomonadales</taxon>
        <taxon>Sphingomonadaceae</taxon>
        <taxon>Sphingomonas</taxon>
    </lineage>
</organism>
<keyword evidence="1" id="KW-0472">Membrane</keyword>
<dbReference type="RefSeq" id="WP_183986683.1">
    <property type="nucleotide sequence ID" value="NZ_JACIEV010000011.1"/>
</dbReference>
<gene>
    <name evidence="2" type="ORF">GGQ80_003227</name>
</gene>
<dbReference type="PROSITE" id="PS51318">
    <property type="entry name" value="TAT"/>
    <property type="match status" value="1"/>
</dbReference>
<feature type="transmembrane region" description="Helical" evidence="1">
    <location>
        <begin position="29"/>
        <end position="50"/>
    </location>
</feature>
<dbReference type="EMBL" id="JACIEV010000011">
    <property type="protein sequence ID" value="MBB4155307.1"/>
    <property type="molecule type" value="Genomic_DNA"/>
</dbReference>